<dbReference type="InterPro" id="IPR050306">
    <property type="entry name" value="PfkB_Carbo_kinase"/>
</dbReference>
<evidence type="ECO:0000256" key="1">
    <source>
        <dbReference type="ARBA" id="ARBA00010688"/>
    </source>
</evidence>
<dbReference type="InterPro" id="IPR029056">
    <property type="entry name" value="Ribokinase-like"/>
</dbReference>
<accession>A0A5J4YPZ1</accession>
<evidence type="ECO:0000256" key="4">
    <source>
        <dbReference type="ARBA" id="ARBA00022777"/>
    </source>
</evidence>
<gene>
    <name evidence="7" type="ORF">FVE85_4666</name>
</gene>
<evidence type="ECO:0000256" key="3">
    <source>
        <dbReference type="ARBA" id="ARBA00022741"/>
    </source>
</evidence>
<dbReference type="GO" id="GO:0005524">
    <property type="term" value="F:ATP binding"/>
    <property type="evidence" value="ECO:0007669"/>
    <property type="project" value="UniProtKB-KW"/>
</dbReference>
<organism evidence="7 8">
    <name type="scientific">Porphyridium purpureum</name>
    <name type="common">Red alga</name>
    <name type="synonym">Porphyridium cruentum</name>
    <dbReference type="NCBI Taxonomy" id="35688"/>
    <lineage>
        <taxon>Eukaryota</taxon>
        <taxon>Rhodophyta</taxon>
        <taxon>Bangiophyceae</taxon>
        <taxon>Porphyridiales</taxon>
        <taxon>Porphyridiaceae</taxon>
        <taxon>Porphyridium</taxon>
    </lineage>
</organism>
<dbReference type="GO" id="GO:0016301">
    <property type="term" value="F:kinase activity"/>
    <property type="evidence" value="ECO:0007669"/>
    <property type="project" value="UniProtKB-KW"/>
</dbReference>
<evidence type="ECO:0000259" key="6">
    <source>
        <dbReference type="Pfam" id="PF00294"/>
    </source>
</evidence>
<dbReference type="Proteomes" id="UP000324585">
    <property type="component" value="Unassembled WGS sequence"/>
</dbReference>
<dbReference type="OMA" id="GCRYFTQ"/>
<dbReference type="PANTHER" id="PTHR43085">
    <property type="entry name" value="HEXOKINASE FAMILY MEMBER"/>
    <property type="match status" value="1"/>
</dbReference>
<reference evidence="8" key="1">
    <citation type="journal article" date="2019" name="Nat. Commun.">
        <title>Expansion of phycobilisome linker gene families in mesophilic red algae.</title>
        <authorList>
            <person name="Lee J."/>
            <person name="Kim D."/>
            <person name="Bhattacharya D."/>
            <person name="Yoon H.S."/>
        </authorList>
    </citation>
    <scope>NUCLEOTIDE SEQUENCE [LARGE SCALE GENOMIC DNA]</scope>
    <source>
        <strain evidence="8">CCMP 1328</strain>
    </source>
</reference>
<sequence length="417" mass="44736">MFIQVGTADKGAQRAPATLAAANGCRWLCRRDLAECATRRGSARARIQRTRAKRVRLAAGAATSITAQGNRDVVTENPLGAPKVILAGEALMDVFLDEQSGARTAKPGGAVANCSTALTKLETAAAFVGCLGQDAAGDELMDVLEHAAVNTASVRRIDKYPTRRVLVSTQPDGNRQFVGFASSDSTEDVLSDTALFADSCCMDPEYVDGVLFYAAQALVTGTLLLPTPSGVAIREMAKIADMCKLKVFVDVNWRPVFWKMRTNQQARDEILAYLRDCANYIKLSDEDLAFLNLGIDPAEALRNPDRVRQEFRRAEGVLVTFGAKGTSFSIHSNQGFVPSFDNIDQVDSTGAGDAFFAGFLSETIRRGGTGALIDSTTCHEVVRFASACGALTVTRQGAMEAQPSRAQVEAFLSDQTV</sequence>
<dbReference type="InterPro" id="IPR002173">
    <property type="entry name" value="Carboh/pur_kinase_PfkB_CS"/>
</dbReference>
<evidence type="ECO:0000256" key="5">
    <source>
        <dbReference type="ARBA" id="ARBA00022840"/>
    </source>
</evidence>
<dbReference type="EMBL" id="VRMN01000006">
    <property type="protein sequence ID" value="KAA8493529.1"/>
    <property type="molecule type" value="Genomic_DNA"/>
</dbReference>
<evidence type="ECO:0000313" key="8">
    <source>
        <dbReference type="Proteomes" id="UP000324585"/>
    </source>
</evidence>
<evidence type="ECO:0000256" key="2">
    <source>
        <dbReference type="ARBA" id="ARBA00022679"/>
    </source>
</evidence>
<keyword evidence="8" id="KW-1185">Reference proteome</keyword>
<proteinExistence type="inferred from homology"/>
<keyword evidence="4 7" id="KW-0418">Kinase</keyword>
<keyword evidence="3" id="KW-0547">Nucleotide-binding</keyword>
<dbReference type="InterPro" id="IPR011611">
    <property type="entry name" value="PfkB_dom"/>
</dbReference>
<dbReference type="PROSITE" id="PS00584">
    <property type="entry name" value="PFKB_KINASES_2"/>
    <property type="match status" value="1"/>
</dbReference>
<feature type="domain" description="Carbohydrate kinase PfkB" evidence="6">
    <location>
        <begin position="83"/>
        <end position="403"/>
    </location>
</feature>
<protein>
    <submittedName>
        <fullName evidence="7">Fructokinase-1</fullName>
    </submittedName>
</protein>
<keyword evidence="2" id="KW-0808">Transferase</keyword>
<keyword evidence="5" id="KW-0067">ATP-binding</keyword>
<dbReference type="Pfam" id="PF00294">
    <property type="entry name" value="PfkB"/>
    <property type="match status" value="1"/>
</dbReference>
<comment type="caution">
    <text evidence="7">The sequence shown here is derived from an EMBL/GenBank/DDBJ whole genome shotgun (WGS) entry which is preliminary data.</text>
</comment>
<dbReference type="OrthoDB" id="415590at2759"/>
<dbReference type="PANTHER" id="PTHR43085:SF1">
    <property type="entry name" value="PSEUDOURIDINE KINASE-RELATED"/>
    <property type="match status" value="1"/>
</dbReference>
<dbReference type="AlphaFoldDB" id="A0A5J4YPZ1"/>
<comment type="similarity">
    <text evidence="1">Belongs to the carbohydrate kinase PfkB family.</text>
</comment>
<dbReference type="Gene3D" id="3.40.1190.20">
    <property type="match status" value="1"/>
</dbReference>
<evidence type="ECO:0000313" key="7">
    <source>
        <dbReference type="EMBL" id="KAA8493529.1"/>
    </source>
</evidence>
<dbReference type="CDD" id="cd01167">
    <property type="entry name" value="bac_FRK"/>
    <property type="match status" value="1"/>
</dbReference>
<name>A0A5J4YPZ1_PORPP</name>
<dbReference type="SUPFAM" id="SSF53613">
    <property type="entry name" value="Ribokinase-like"/>
    <property type="match status" value="1"/>
</dbReference>